<dbReference type="GO" id="GO:0000398">
    <property type="term" value="P:mRNA splicing, via spliceosome"/>
    <property type="evidence" value="ECO:0007669"/>
    <property type="project" value="TreeGrafter"/>
</dbReference>
<feature type="compositionally biased region" description="Basic and acidic residues" evidence="2">
    <location>
        <begin position="109"/>
        <end position="126"/>
    </location>
</feature>
<dbReference type="InterPro" id="IPR040194">
    <property type="entry name" value="Cwf19-like"/>
</dbReference>
<protein>
    <submittedName>
        <fullName evidence="3">Uncharacterized protein</fullName>
    </submittedName>
</protein>
<dbReference type="AlphaFoldDB" id="A0AAE0L316"/>
<reference evidence="3 4" key="1">
    <citation type="journal article" date="2015" name="Genome Biol. Evol.">
        <title>Comparative Genomics of a Bacterivorous Green Alga Reveals Evolutionary Causalities and Consequences of Phago-Mixotrophic Mode of Nutrition.</title>
        <authorList>
            <person name="Burns J.A."/>
            <person name="Paasch A."/>
            <person name="Narechania A."/>
            <person name="Kim E."/>
        </authorList>
    </citation>
    <scope>NUCLEOTIDE SEQUENCE [LARGE SCALE GENOMIC DNA]</scope>
    <source>
        <strain evidence="3 4">PLY_AMNH</strain>
    </source>
</reference>
<feature type="compositionally biased region" description="Basic and acidic residues" evidence="2">
    <location>
        <begin position="378"/>
        <end position="395"/>
    </location>
</feature>
<sequence length="440" mass="49072">MLAGVKTASRAEIDEVLREERKEKKRKKKDKKAHKKELNKKQRKDKKESKRPAKKQKYEDSGDSEDEGEWKTVGWDEADDPFQSKGRRGKRLVESDPSSASSSEDEDEGNRKGGGDDGLDYDEHIAARKQAQSESASRRAESGMDWMSKPPPATARPKKEDAKEEEEEPKSKVVELNKHWENGGDGIPTEGGSGTGSLARKPAAGTADGGASWRLKALKRAQERAKEEGRSLDKVVEERWGSLADLTSDTLQNRAASKFAHRHAQKARPAGNNLRGAFDEGEEEEGRSGGGGGRREDDRRHDRDSRGRDSDRYDRDRRGGDRGREGRDEDRRRGERDPRSAYLSDLRSDESRMREGMRAPRVDDSLSWRRGKGGKGGKGKDPMSQHRQEDAEAIRDAASSMNAFANDGSFFEMQESPEHSPVGGNPERKNSPPYEGGCMP</sequence>
<feature type="compositionally biased region" description="Gly residues" evidence="2">
    <location>
        <begin position="183"/>
        <end position="195"/>
    </location>
</feature>
<feature type="compositionally biased region" description="Basic and acidic residues" evidence="2">
    <location>
        <begin position="9"/>
        <end position="22"/>
    </location>
</feature>
<dbReference type="GO" id="GO:0071014">
    <property type="term" value="C:post-mRNA release spliceosomal complex"/>
    <property type="evidence" value="ECO:0007669"/>
    <property type="project" value="TreeGrafter"/>
</dbReference>
<keyword evidence="4" id="KW-1185">Reference proteome</keyword>
<dbReference type="PANTHER" id="PTHR12072">
    <property type="entry name" value="CWF19, CELL CYCLE CONTROL PROTEIN"/>
    <property type="match status" value="1"/>
</dbReference>
<dbReference type="Proteomes" id="UP001190700">
    <property type="component" value="Unassembled WGS sequence"/>
</dbReference>
<comment type="similarity">
    <text evidence="1">Belongs to the CWF19 family.</text>
</comment>
<dbReference type="PANTHER" id="PTHR12072:SF5">
    <property type="entry name" value="CWF19-LIKE PROTEIN 2"/>
    <property type="match status" value="1"/>
</dbReference>
<feature type="compositionally biased region" description="Basic and acidic residues" evidence="2">
    <location>
        <begin position="293"/>
        <end position="339"/>
    </location>
</feature>
<comment type="caution">
    <text evidence="3">The sequence shown here is derived from an EMBL/GenBank/DDBJ whole genome shotgun (WGS) entry which is preliminary data.</text>
</comment>
<organism evidence="3 4">
    <name type="scientific">Cymbomonas tetramitiformis</name>
    <dbReference type="NCBI Taxonomy" id="36881"/>
    <lineage>
        <taxon>Eukaryota</taxon>
        <taxon>Viridiplantae</taxon>
        <taxon>Chlorophyta</taxon>
        <taxon>Pyramimonadophyceae</taxon>
        <taxon>Pyramimonadales</taxon>
        <taxon>Pyramimonadaceae</taxon>
        <taxon>Cymbomonas</taxon>
    </lineage>
</organism>
<accession>A0AAE0L316</accession>
<feature type="compositionally biased region" description="Basic and acidic residues" evidence="2">
    <location>
        <begin position="169"/>
        <end position="182"/>
    </location>
</feature>
<feature type="region of interest" description="Disordered" evidence="2">
    <location>
        <begin position="1"/>
        <end position="440"/>
    </location>
</feature>
<evidence type="ECO:0000256" key="1">
    <source>
        <dbReference type="ARBA" id="ARBA00006795"/>
    </source>
</evidence>
<gene>
    <name evidence="3" type="ORF">CYMTET_21618</name>
</gene>
<evidence type="ECO:0000313" key="4">
    <source>
        <dbReference type="Proteomes" id="UP001190700"/>
    </source>
</evidence>
<evidence type="ECO:0000256" key="2">
    <source>
        <dbReference type="SAM" id="MobiDB-lite"/>
    </source>
</evidence>
<feature type="compositionally biased region" description="Basic and acidic residues" evidence="2">
    <location>
        <begin position="45"/>
        <end position="60"/>
    </location>
</feature>
<feature type="compositionally biased region" description="Basic and acidic residues" evidence="2">
    <location>
        <begin position="220"/>
        <end position="240"/>
    </location>
</feature>
<feature type="compositionally biased region" description="Basic and acidic residues" evidence="2">
    <location>
        <begin position="346"/>
        <end position="367"/>
    </location>
</feature>
<dbReference type="EMBL" id="LGRX02010645">
    <property type="protein sequence ID" value="KAK3269959.1"/>
    <property type="molecule type" value="Genomic_DNA"/>
</dbReference>
<feature type="compositionally biased region" description="Basic residues" evidence="2">
    <location>
        <begin position="23"/>
        <end position="44"/>
    </location>
</feature>
<name>A0AAE0L316_9CHLO</name>
<proteinExistence type="inferred from homology"/>
<feature type="compositionally biased region" description="Polar residues" evidence="2">
    <location>
        <begin position="245"/>
        <end position="255"/>
    </location>
</feature>
<evidence type="ECO:0000313" key="3">
    <source>
        <dbReference type="EMBL" id="KAK3269959.1"/>
    </source>
</evidence>